<dbReference type="Proteomes" id="UP000242188">
    <property type="component" value="Unassembled WGS sequence"/>
</dbReference>
<dbReference type="AlphaFoldDB" id="A0A210PUU3"/>
<sequence>MDIPDPLLLHTGWVEEKLGPFIYVQTILNDYKIGKAYEYFQSGHFQEVYYHSISTASAVFCRPNVHRVVTESEGRLTYSVGLLLQGKSSSKIGYETKTT</sequence>
<dbReference type="OrthoDB" id="10035901at2759"/>
<gene>
    <name evidence="1" type="ORF">KP79_PYT16818</name>
</gene>
<evidence type="ECO:0000313" key="2">
    <source>
        <dbReference type="Proteomes" id="UP000242188"/>
    </source>
</evidence>
<comment type="caution">
    <text evidence="1">The sequence shown here is derived from an EMBL/GenBank/DDBJ whole genome shotgun (WGS) entry which is preliminary data.</text>
</comment>
<keyword evidence="2" id="KW-1185">Reference proteome</keyword>
<proteinExistence type="predicted"/>
<organism evidence="1 2">
    <name type="scientific">Mizuhopecten yessoensis</name>
    <name type="common">Japanese scallop</name>
    <name type="synonym">Patinopecten yessoensis</name>
    <dbReference type="NCBI Taxonomy" id="6573"/>
    <lineage>
        <taxon>Eukaryota</taxon>
        <taxon>Metazoa</taxon>
        <taxon>Spiralia</taxon>
        <taxon>Lophotrochozoa</taxon>
        <taxon>Mollusca</taxon>
        <taxon>Bivalvia</taxon>
        <taxon>Autobranchia</taxon>
        <taxon>Pteriomorphia</taxon>
        <taxon>Pectinida</taxon>
        <taxon>Pectinoidea</taxon>
        <taxon>Pectinidae</taxon>
        <taxon>Mizuhopecten</taxon>
    </lineage>
</organism>
<dbReference type="EMBL" id="NEDP02005476">
    <property type="protein sequence ID" value="OWF40263.1"/>
    <property type="molecule type" value="Genomic_DNA"/>
</dbReference>
<name>A0A210PUU3_MIZYE</name>
<evidence type="ECO:0000313" key="1">
    <source>
        <dbReference type="EMBL" id="OWF40263.1"/>
    </source>
</evidence>
<protein>
    <submittedName>
        <fullName evidence="1">Uncharacterized protein</fullName>
    </submittedName>
</protein>
<accession>A0A210PUU3</accession>
<reference evidence="1 2" key="1">
    <citation type="journal article" date="2017" name="Nat. Ecol. Evol.">
        <title>Scallop genome provides insights into evolution of bilaterian karyotype and development.</title>
        <authorList>
            <person name="Wang S."/>
            <person name="Zhang J."/>
            <person name="Jiao W."/>
            <person name="Li J."/>
            <person name="Xun X."/>
            <person name="Sun Y."/>
            <person name="Guo X."/>
            <person name="Huan P."/>
            <person name="Dong B."/>
            <person name="Zhang L."/>
            <person name="Hu X."/>
            <person name="Sun X."/>
            <person name="Wang J."/>
            <person name="Zhao C."/>
            <person name="Wang Y."/>
            <person name="Wang D."/>
            <person name="Huang X."/>
            <person name="Wang R."/>
            <person name="Lv J."/>
            <person name="Li Y."/>
            <person name="Zhang Z."/>
            <person name="Liu B."/>
            <person name="Lu W."/>
            <person name="Hui Y."/>
            <person name="Liang J."/>
            <person name="Zhou Z."/>
            <person name="Hou R."/>
            <person name="Li X."/>
            <person name="Liu Y."/>
            <person name="Li H."/>
            <person name="Ning X."/>
            <person name="Lin Y."/>
            <person name="Zhao L."/>
            <person name="Xing Q."/>
            <person name="Dou J."/>
            <person name="Li Y."/>
            <person name="Mao J."/>
            <person name="Guo H."/>
            <person name="Dou H."/>
            <person name="Li T."/>
            <person name="Mu C."/>
            <person name="Jiang W."/>
            <person name="Fu Q."/>
            <person name="Fu X."/>
            <person name="Miao Y."/>
            <person name="Liu J."/>
            <person name="Yu Q."/>
            <person name="Li R."/>
            <person name="Liao H."/>
            <person name="Li X."/>
            <person name="Kong Y."/>
            <person name="Jiang Z."/>
            <person name="Chourrout D."/>
            <person name="Li R."/>
            <person name="Bao Z."/>
        </authorList>
    </citation>
    <scope>NUCLEOTIDE SEQUENCE [LARGE SCALE GENOMIC DNA]</scope>
    <source>
        <strain evidence="1 2">PY_sf001</strain>
    </source>
</reference>